<feature type="transmembrane region" description="Helical" evidence="1">
    <location>
        <begin position="92"/>
        <end position="110"/>
    </location>
</feature>
<keyword evidence="3" id="KW-1185">Reference proteome</keyword>
<organism evidence="2 3">
    <name type="scientific">Lentibacillus populi</name>
    <dbReference type="NCBI Taxonomy" id="1827502"/>
    <lineage>
        <taxon>Bacteria</taxon>
        <taxon>Bacillati</taxon>
        <taxon>Bacillota</taxon>
        <taxon>Bacilli</taxon>
        <taxon>Bacillales</taxon>
        <taxon>Bacillaceae</taxon>
        <taxon>Lentibacillus</taxon>
    </lineage>
</organism>
<gene>
    <name evidence="2" type="ORF">GCM10011409_16370</name>
</gene>
<keyword evidence="1" id="KW-0472">Membrane</keyword>
<accession>A0A9W5TX50</accession>
<comment type="caution">
    <text evidence="2">The sequence shown here is derived from an EMBL/GenBank/DDBJ whole genome shotgun (WGS) entry which is preliminary data.</text>
</comment>
<name>A0A9W5TX50_9BACI</name>
<reference evidence="2" key="1">
    <citation type="journal article" date="2014" name="Int. J. Syst. Evol. Microbiol.">
        <title>Complete genome sequence of Corynebacterium casei LMG S-19264T (=DSM 44701T), isolated from a smear-ripened cheese.</title>
        <authorList>
            <consortium name="US DOE Joint Genome Institute (JGI-PGF)"/>
            <person name="Walter F."/>
            <person name="Albersmeier A."/>
            <person name="Kalinowski J."/>
            <person name="Ruckert C."/>
        </authorList>
    </citation>
    <scope>NUCLEOTIDE SEQUENCE</scope>
    <source>
        <strain evidence="2">CGMCC 1.15454</strain>
    </source>
</reference>
<dbReference type="Proteomes" id="UP000621492">
    <property type="component" value="Unassembled WGS sequence"/>
</dbReference>
<evidence type="ECO:0000256" key="1">
    <source>
        <dbReference type="SAM" id="Phobius"/>
    </source>
</evidence>
<protein>
    <submittedName>
        <fullName evidence="2">Uncharacterized protein</fullName>
    </submittedName>
</protein>
<feature type="transmembrane region" description="Helical" evidence="1">
    <location>
        <begin position="32"/>
        <end position="51"/>
    </location>
</feature>
<dbReference type="AlphaFoldDB" id="A0A9W5TX50"/>
<sequence>MKQAMYGLLLYIFLILPPVANLLESIMIVHMHTQMPLLVFSGFLMAQFFQLRFPRFFAKWNQNGVPGLLLFLIVWSYWMIPRAMDEAITIQVVEIFKFISLPFLAGVPLRDSWKKLSTFGKGFIYVFIMLIFSLMAVLYIGTDEQICNNYLEVDQKTLGWGSLAMAACMIIYGIQFIFTDQSTYE</sequence>
<dbReference type="EMBL" id="BMJD01000010">
    <property type="protein sequence ID" value="GGB39588.1"/>
    <property type="molecule type" value="Genomic_DNA"/>
</dbReference>
<feature type="transmembrane region" description="Helical" evidence="1">
    <location>
        <begin position="63"/>
        <end position="80"/>
    </location>
</feature>
<dbReference type="RefSeq" id="WP_188724943.1">
    <property type="nucleotide sequence ID" value="NZ_BMJD01000010.1"/>
</dbReference>
<keyword evidence="1" id="KW-1133">Transmembrane helix</keyword>
<evidence type="ECO:0000313" key="2">
    <source>
        <dbReference type="EMBL" id="GGB39588.1"/>
    </source>
</evidence>
<feature type="transmembrane region" description="Helical" evidence="1">
    <location>
        <begin position="160"/>
        <end position="178"/>
    </location>
</feature>
<feature type="transmembrane region" description="Helical" evidence="1">
    <location>
        <begin position="122"/>
        <end position="140"/>
    </location>
</feature>
<reference evidence="2" key="2">
    <citation type="submission" date="2020-09" db="EMBL/GenBank/DDBJ databases">
        <authorList>
            <person name="Sun Q."/>
            <person name="Zhou Y."/>
        </authorList>
    </citation>
    <scope>NUCLEOTIDE SEQUENCE</scope>
    <source>
        <strain evidence="2">CGMCC 1.15454</strain>
    </source>
</reference>
<keyword evidence="1" id="KW-0812">Transmembrane</keyword>
<evidence type="ECO:0000313" key="3">
    <source>
        <dbReference type="Proteomes" id="UP000621492"/>
    </source>
</evidence>
<proteinExistence type="predicted"/>